<accession>A0A6B3SRU3</accession>
<reference evidence="1 2" key="1">
    <citation type="submission" date="2020-02" db="EMBL/GenBank/DDBJ databases">
        <authorList>
            <person name="Kim M.K."/>
        </authorList>
    </citation>
    <scope>NUCLEOTIDE SEQUENCE [LARGE SCALE GENOMIC DNA]</scope>
    <source>
        <strain evidence="1 2">17J57-3</strain>
    </source>
</reference>
<protein>
    <submittedName>
        <fullName evidence="1">Uncharacterized protein</fullName>
    </submittedName>
</protein>
<comment type="caution">
    <text evidence="1">The sequence shown here is derived from an EMBL/GenBank/DDBJ whole genome shotgun (WGS) entry which is preliminary data.</text>
</comment>
<keyword evidence="2" id="KW-1185">Reference proteome</keyword>
<proteinExistence type="predicted"/>
<dbReference type="Proteomes" id="UP000482155">
    <property type="component" value="Unassembled WGS sequence"/>
</dbReference>
<evidence type="ECO:0000313" key="1">
    <source>
        <dbReference type="EMBL" id="NEX63414.1"/>
    </source>
</evidence>
<dbReference type="RefSeq" id="WP_163967256.1">
    <property type="nucleotide sequence ID" value="NZ_JAAIVB010000069.1"/>
</dbReference>
<dbReference type="AlphaFoldDB" id="A0A6B3SRU3"/>
<organism evidence="1 2">
    <name type="scientific">Noviherbaspirillum galbum</name>
    <dbReference type="NCBI Taxonomy" id="2709383"/>
    <lineage>
        <taxon>Bacteria</taxon>
        <taxon>Pseudomonadati</taxon>
        <taxon>Pseudomonadota</taxon>
        <taxon>Betaproteobacteria</taxon>
        <taxon>Burkholderiales</taxon>
        <taxon>Oxalobacteraceae</taxon>
        <taxon>Noviherbaspirillum</taxon>
    </lineage>
</organism>
<sequence length="140" mass="15411">MQTIPALSMGDILRCWWPQDAHLVPGPKLRPVFVLGETMENAQRHVLVAYGTTHCEAERESSNGGDVIVKAGADVKGMLTADTRFDFNYLCLIPATAVWFAAGESPVQVTSLPGSMFRLVADAMRYAGIARILRRHNVRL</sequence>
<evidence type="ECO:0000313" key="2">
    <source>
        <dbReference type="Proteomes" id="UP000482155"/>
    </source>
</evidence>
<name>A0A6B3SRU3_9BURK</name>
<dbReference type="EMBL" id="JAAIVB010000069">
    <property type="protein sequence ID" value="NEX63414.1"/>
    <property type="molecule type" value="Genomic_DNA"/>
</dbReference>
<gene>
    <name evidence="1" type="ORF">G3574_20240</name>
</gene>